<dbReference type="Gene3D" id="3.40.50.300">
    <property type="entry name" value="P-loop containing nucleotide triphosphate hydrolases"/>
    <property type="match status" value="1"/>
</dbReference>
<dbReference type="Proteomes" id="UP000669133">
    <property type="component" value="Unassembled WGS sequence"/>
</dbReference>
<evidence type="ECO:0000313" key="13">
    <source>
        <dbReference type="Proteomes" id="UP000669133"/>
    </source>
</evidence>
<comment type="subcellular location">
    <subcellularLocation>
        <location evidence="1">Endoplasmic reticulum membrane</location>
        <topology evidence="1">Single-pass membrane protein</topology>
    </subcellularLocation>
</comment>
<evidence type="ECO:0000256" key="9">
    <source>
        <dbReference type="ARBA" id="ARBA00023136"/>
    </source>
</evidence>
<evidence type="ECO:0000256" key="3">
    <source>
        <dbReference type="ARBA" id="ARBA00020256"/>
    </source>
</evidence>
<protein>
    <recommendedName>
        <fullName evidence="3">Signal recognition particle receptor subunit beta</fullName>
    </recommendedName>
</protein>
<dbReference type="Pfam" id="PF09439">
    <property type="entry name" value="SRPRB"/>
    <property type="match status" value="2"/>
</dbReference>
<proteinExistence type="inferred from homology"/>
<evidence type="ECO:0000256" key="5">
    <source>
        <dbReference type="ARBA" id="ARBA00022741"/>
    </source>
</evidence>
<dbReference type="OrthoDB" id="41266at2759"/>
<name>A0A8H7ZGT3_9ASCO</name>
<comment type="similarity">
    <text evidence="2">Belongs to the SRP receptor beta subunit family.</text>
</comment>
<organism evidence="12 13">
    <name type="scientific">Candida metapsilosis</name>
    <dbReference type="NCBI Taxonomy" id="273372"/>
    <lineage>
        <taxon>Eukaryota</taxon>
        <taxon>Fungi</taxon>
        <taxon>Dikarya</taxon>
        <taxon>Ascomycota</taxon>
        <taxon>Saccharomycotina</taxon>
        <taxon>Pichiomycetes</taxon>
        <taxon>Debaryomycetaceae</taxon>
        <taxon>Candida/Lodderomyces clade</taxon>
        <taxon>Candida</taxon>
    </lineage>
</organism>
<sequence>MDKVLLILLSILIGFIILLIQFFFQSGGLKAIKISTNKSPYYKPSFIICGPNNSGKTALFYRLVSSVREEEEEEEGAKGSKKITTTVSSIEPNFGDIKLPITTPSISKPYQLVDYPGHLKYWNLFTKLITNDITLGNIKGIVVVIDSSSANWTKNGGATTTAASSSVASTGAEVEKLTKFLYNLLAITERKHNGVDFLFAVNKSDLFDSLPIHKIRSILESEIDKLIHNEINNVDKTSGIDINEEMDNSEKNGESGSSGASYRENLREFWLSIIGSTEGQFTFDKLEGNMDFLSGSVLKNKIEKWESWFDEKVVNT</sequence>
<evidence type="ECO:0000256" key="7">
    <source>
        <dbReference type="ARBA" id="ARBA00022989"/>
    </source>
</evidence>
<dbReference type="AlphaFoldDB" id="A0A8H7ZGT3"/>
<accession>A0A8H7ZGT3</accession>
<dbReference type="GeneID" id="93652539"/>
<evidence type="ECO:0000256" key="8">
    <source>
        <dbReference type="ARBA" id="ARBA00023134"/>
    </source>
</evidence>
<evidence type="ECO:0000256" key="11">
    <source>
        <dbReference type="SAM" id="MobiDB-lite"/>
    </source>
</evidence>
<reference evidence="12 13" key="1">
    <citation type="submission" date="2020-12" db="EMBL/GenBank/DDBJ databases">
        <title>Effect of drift, selection, and recombination on the evolution of hybrid genomes in Candida yeast pathogens.</title>
        <authorList>
            <person name="Mixao V."/>
            <person name="Ksiezopolska E."/>
            <person name="Saus E."/>
            <person name="Boekhout T."/>
            <person name="Gacser A."/>
            <person name="Gabaldon T."/>
        </authorList>
    </citation>
    <scope>NUCLEOTIDE SEQUENCE [LARGE SCALE GENOMIC DNA]</scope>
    <source>
        <strain evidence="12 13">BP57</strain>
    </source>
</reference>
<evidence type="ECO:0000256" key="10">
    <source>
        <dbReference type="ARBA" id="ARBA00023170"/>
    </source>
</evidence>
<keyword evidence="13" id="KW-1185">Reference proteome</keyword>
<evidence type="ECO:0000313" key="12">
    <source>
        <dbReference type="EMBL" id="KAG5418382.1"/>
    </source>
</evidence>
<keyword evidence="7" id="KW-1133">Transmembrane helix</keyword>
<evidence type="ECO:0000256" key="4">
    <source>
        <dbReference type="ARBA" id="ARBA00022692"/>
    </source>
</evidence>
<keyword evidence="9" id="KW-0472">Membrane</keyword>
<feature type="region of interest" description="Disordered" evidence="11">
    <location>
        <begin position="240"/>
        <end position="260"/>
    </location>
</feature>
<evidence type="ECO:0000256" key="2">
    <source>
        <dbReference type="ARBA" id="ARBA00005619"/>
    </source>
</evidence>
<dbReference type="EMBL" id="JAEOAQ010000005">
    <property type="protein sequence ID" value="KAG5418382.1"/>
    <property type="molecule type" value="Genomic_DNA"/>
</dbReference>
<evidence type="ECO:0000256" key="1">
    <source>
        <dbReference type="ARBA" id="ARBA00004389"/>
    </source>
</evidence>
<keyword evidence="4" id="KW-0812">Transmembrane</keyword>
<keyword evidence="6" id="KW-0256">Endoplasmic reticulum</keyword>
<keyword evidence="5" id="KW-0547">Nucleotide-binding</keyword>
<gene>
    <name evidence="12" type="ORF">I9W82_003910</name>
</gene>
<keyword evidence="8" id="KW-0342">GTP-binding</keyword>
<evidence type="ECO:0000256" key="6">
    <source>
        <dbReference type="ARBA" id="ARBA00022824"/>
    </source>
</evidence>
<keyword evidence="10" id="KW-0675">Receptor</keyword>
<dbReference type="GO" id="GO:0005525">
    <property type="term" value="F:GTP binding"/>
    <property type="evidence" value="ECO:0007669"/>
    <property type="project" value="UniProtKB-KW"/>
</dbReference>
<comment type="caution">
    <text evidence="12">The sequence shown here is derived from an EMBL/GenBank/DDBJ whole genome shotgun (WGS) entry which is preliminary data.</text>
</comment>
<dbReference type="GO" id="GO:0005789">
    <property type="term" value="C:endoplasmic reticulum membrane"/>
    <property type="evidence" value="ECO:0007669"/>
    <property type="project" value="UniProtKB-SubCell"/>
</dbReference>
<dbReference type="InterPro" id="IPR027417">
    <property type="entry name" value="P-loop_NTPase"/>
</dbReference>
<dbReference type="InterPro" id="IPR019009">
    <property type="entry name" value="SRP_receptor_beta_su"/>
</dbReference>
<dbReference type="SUPFAM" id="SSF52540">
    <property type="entry name" value="P-loop containing nucleoside triphosphate hydrolases"/>
    <property type="match status" value="1"/>
</dbReference>
<dbReference type="RefSeq" id="XP_067547498.1">
    <property type="nucleotide sequence ID" value="XM_067692926.1"/>
</dbReference>